<dbReference type="GeneID" id="26901178"/>
<accession>A0A0M9GBL4</accession>
<proteinExistence type="predicted"/>
<protein>
    <submittedName>
        <fullName evidence="2">Uncharacterized protein</fullName>
    </submittedName>
</protein>
<evidence type="ECO:0000313" key="3">
    <source>
        <dbReference type="Proteomes" id="UP000037923"/>
    </source>
</evidence>
<evidence type="ECO:0000313" key="2">
    <source>
        <dbReference type="EMBL" id="KPA86826.1"/>
    </source>
</evidence>
<organism evidence="2 3">
    <name type="scientific">Leptomonas pyrrhocoris</name>
    <name type="common">Firebug parasite</name>
    <dbReference type="NCBI Taxonomy" id="157538"/>
    <lineage>
        <taxon>Eukaryota</taxon>
        <taxon>Discoba</taxon>
        <taxon>Euglenozoa</taxon>
        <taxon>Kinetoplastea</taxon>
        <taxon>Metakinetoplastina</taxon>
        <taxon>Trypanosomatida</taxon>
        <taxon>Trypanosomatidae</taxon>
        <taxon>Leishmaniinae</taxon>
        <taxon>Leptomonas</taxon>
    </lineage>
</organism>
<feature type="compositionally biased region" description="Low complexity" evidence="1">
    <location>
        <begin position="551"/>
        <end position="560"/>
    </location>
</feature>
<feature type="region of interest" description="Disordered" evidence="1">
    <location>
        <begin position="782"/>
        <end position="802"/>
    </location>
</feature>
<dbReference type="Proteomes" id="UP000037923">
    <property type="component" value="Unassembled WGS sequence"/>
</dbReference>
<feature type="region of interest" description="Disordered" evidence="1">
    <location>
        <begin position="453"/>
        <end position="478"/>
    </location>
</feature>
<feature type="region of interest" description="Disordered" evidence="1">
    <location>
        <begin position="35"/>
        <end position="70"/>
    </location>
</feature>
<dbReference type="RefSeq" id="XP_015665265.1">
    <property type="nucleotide sequence ID" value="XM_015797257.1"/>
</dbReference>
<reference evidence="2 3" key="1">
    <citation type="submission" date="2015-07" db="EMBL/GenBank/DDBJ databases">
        <title>High-quality genome of monoxenous trypanosomatid Leptomonas pyrrhocoris.</title>
        <authorList>
            <person name="Flegontov P."/>
            <person name="Butenko A."/>
            <person name="Firsov S."/>
            <person name="Vlcek C."/>
            <person name="Logacheva M.D."/>
            <person name="Field M."/>
            <person name="Filatov D."/>
            <person name="Flegontova O."/>
            <person name="Gerasimov E."/>
            <person name="Jackson A.P."/>
            <person name="Kelly S."/>
            <person name="Opperdoes F."/>
            <person name="O'Reilly A."/>
            <person name="Votypka J."/>
            <person name="Yurchenko V."/>
            <person name="Lukes J."/>
        </authorList>
    </citation>
    <scope>NUCLEOTIDE SEQUENCE [LARGE SCALE GENOMIC DNA]</scope>
    <source>
        <strain evidence="2">H10</strain>
    </source>
</reference>
<dbReference type="OrthoDB" id="10605071at2759"/>
<feature type="compositionally biased region" description="Acidic residues" evidence="1">
    <location>
        <begin position="783"/>
        <end position="792"/>
    </location>
</feature>
<gene>
    <name evidence="2" type="ORF">ABB37_00881</name>
</gene>
<dbReference type="OMA" id="WAAKSVR"/>
<feature type="region of interest" description="Disordered" evidence="1">
    <location>
        <begin position="547"/>
        <end position="578"/>
    </location>
</feature>
<dbReference type="AlphaFoldDB" id="A0A0M9GBL4"/>
<feature type="compositionally biased region" description="Polar residues" evidence="1">
    <location>
        <begin position="36"/>
        <end position="55"/>
    </location>
</feature>
<dbReference type="EMBL" id="LGTL01000001">
    <property type="protein sequence ID" value="KPA86826.1"/>
    <property type="molecule type" value="Genomic_DNA"/>
</dbReference>
<evidence type="ECO:0000256" key="1">
    <source>
        <dbReference type="SAM" id="MobiDB-lite"/>
    </source>
</evidence>
<comment type="caution">
    <text evidence="2">The sequence shown here is derived from an EMBL/GenBank/DDBJ whole genome shotgun (WGS) entry which is preliminary data.</text>
</comment>
<sequence length="914" mass="96779">MAFHLSTVVAYMCGVEVPELQLSFFLSNGVEPLTGEASTEGQTSATLTERSTMNIADQRRGATPASGGKPSRCAEWMWRVRGAFVTSVRAQKDTIIAAPPPPKATRKRDSDAMCWCDTIASQNHHMSCDALAECLHPSETVPLTEVVAQSLPCLGCTPFVTSALPSSSSSSEADELRWGVPCWPMCTITIPSQETGKTEKTLMTDEDGDGAAPASCAEDEYCFHEVGDTSSHDVAGKEGIAASPTVLTSAMTEAQNGDERCGGEGAPRLAVRVGGSHAATFRDPAPSLSSSLPSSVPPPRSLLLPDMVCLRHTLPPYSSTAPSSLSSRTVASASTNDEPTVELLLIAVESLPELWETRRQGLLLYTKVLLHLYATAMARASARRPSSEEGEDGASAGRSALPSLQWRCELWTPPAEGRAAGSSQLPPTSTAAANIDGTVCRTVVQSGLFSPYTSSRSGVASPPTSLGEGSATTPSIPDSLGLRVVDRVARPSKAACVPSPVLYPRLGDLTVHLRTFCRWWEDMEQLARQLTSPTVSRPTAAIDAGQALSETATTASDTTTKNNLSDERGAIDMPGDDTTWARNTVEQLLWWWAAKSVRPVARRTPPPSSSLSLCPPLPPLPSGAAPLFGAVVVPTHVRAAPAATMEEACGSASPPALPLPSLNLCFVNPRGAYAYQYDLEALNVLCRAVHLLHASVCVVDAAQKAALMTWMRCFVRPVSTTNATAGAASSLAAACHADTTNTPDAAAAYFEYSYDALAEVEKSCLILEDYVYERHRRLLADNEKEEGEDTAGEEERNATVQTTAQPPLSSCGILGKARAGAVPTRAWCHDARVLAWADFLGRRRLDVFTCPLGGPSQRSPATKVAAAAAPPLLLNAVPPSFLSYLLTRIADSGVEAVEQLSGTILQMGRRLSGG</sequence>
<name>A0A0M9GBL4_LEPPY</name>
<feature type="compositionally biased region" description="Polar residues" evidence="1">
    <location>
        <begin position="453"/>
        <end position="464"/>
    </location>
</feature>
<dbReference type="VEuPathDB" id="TriTrypDB:LpyrH10_01_8810"/>
<keyword evidence="3" id="KW-1185">Reference proteome</keyword>